<proteinExistence type="inferred from homology"/>
<keyword evidence="10" id="KW-0961">Cell wall biogenesis/degradation</keyword>
<feature type="transmembrane region" description="Helical" evidence="12">
    <location>
        <begin position="524"/>
        <end position="546"/>
    </location>
</feature>
<evidence type="ECO:0000256" key="2">
    <source>
        <dbReference type="ARBA" id="ARBA00004651"/>
    </source>
</evidence>
<comment type="subcellular location">
    <subcellularLocation>
        <location evidence="2">Cell membrane</location>
        <topology evidence="2">Multi-pass membrane protein</topology>
    </subcellularLocation>
</comment>
<dbReference type="Pfam" id="PF14896">
    <property type="entry name" value="Arabino_trans_C"/>
    <property type="match status" value="1"/>
</dbReference>
<dbReference type="InterPro" id="IPR032731">
    <property type="entry name" value="Arabino_trans_C"/>
</dbReference>
<dbReference type="InterPro" id="IPR042486">
    <property type="entry name" value="Arabino_trans_C_2"/>
</dbReference>
<evidence type="ECO:0000259" key="14">
    <source>
        <dbReference type="Pfam" id="PF14896"/>
    </source>
</evidence>
<evidence type="ECO:0000256" key="8">
    <source>
        <dbReference type="ARBA" id="ARBA00022989"/>
    </source>
</evidence>
<evidence type="ECO:0000256" key="12">
    <source>
        <dbReference type="SAM" id="Phobius"/>
    </source>
</evidence>
<sequence length="1124" mass="120545">MTEPTSREKAAQPMRSAPDSRTIRIAKIVAIVAGALGVLLAIAAPFLPVTYTKTELQWPQPSNPVVENVAAPNVSYAPVSMDISVPCRLAADLPPSGGVLLSTVPENGAEAGTVGLFVRATHDRLLVTQRNAVLLNVPRADAQQNAQCRVVIHADTSGSRGEVEGVDPDAGTQSFRLDDPNARPQIIGVYTDLPKDVSTEGLSYRSTIDTRFISSPTTLKGALLILGVISTIVSMIALAVLDARDGRRLRRMVRAGRDRWWRLKPLDVVVTGVLVVWLFVGGNTADDGYQVTVGRVAPGAGYLDNYYRYFGAPQDPFGWHYRYLALWMQVSTATPWLRVLPLLFALAGWFLISRAALPRLGRAVRSSNAARWTAALGFLVVWLAFNNGLRVEPALSVGILLTWVLVERSIATGRFFPLTLAVLAAAFTLTIHPAGAIAVLPLLAAVRPLLRRLRRRRVRDGLLPLLMPVLAAGLAVLFEIFADQSLAAIREGIKVQGIVGPTNEWWTEAMRYYILLNPTPDGSIARRVGIFVTILSVGIIVLTLLSKRRVPGVPSAPLWRLIAVTSGAVAVLAFVPTKATHQMGAFACLTGVLAAAATVFLQPSVMRRRCNRTFIAAAAAYALAVAFAGRNQWWYVGSYGIPWADDTPNVAGVGLFVPILVVAVLLTLYGVWQYYRDDQLEQRGESVAGPADSGGSIFARMPTYSLAIISTVILLFNFVSFAKAARTQQDSWSWTSSNIDALRGSPCALADAVMVEADPNTGLLAPAGVAGQNNPSAGAALAGRGMSGFDPDGVSTDLESDADSGGGSSDADADKSSTELDRSQSDPTSAQEEPSGSAGAADTGGGTTATQGVNGSSVRLPFGLDQRRVPVLGSYGSPSGRAHLTSDWYQLPARSDDAPLLTMSVAGKVEYVDHLAVTHPGQKLRLEFGRVEPDGRVTTVASVVPLGIDTDPEWRNMRVPLDQVPPRATVTRIVADDTSTDSQQWLAMTPPRVTKMVTLNSLVGSDDPVLLDWEVALAFPCQRPAAAVNGVLETPKWRVTPDAEGERVNSRRWMAGDYGGPLGIVENELRPIVLPTYLRNGWARDWGSLQRLVPLKPQVDAELKVTGDVHGGTWTPGPMRAIKN</sequence>
<feature type="transmembrane region" description="Helical" evidence="12">
    <location>
        <begin position="558"/>
        <end position="577"/>
    </location>
</feature>
<evidence type="ECO:0000256" key="6">
    <source>
        <dbReference type="ARBA" id="ARBA00022679"/>
    </source>
</evidence>
<keyword evidence="17" id="KW-1185">Reference proteome</keyword>
<feature type="region of interest" description="Disordered" evidence="11">
    <location>
        <begin position="781"/>
        <end position="861"/>
    </location>
</feature>
<feature type="transmembrane region" description="Helical" evidence="12">
    <location>
        <begin position="650"/>
        <end position="672"/>
    </location>
</feature>
<feature type="transmembrane region" description="Helical" evidence="12">
    <location>
        <begin position="336"/>
        <end position="357"/>
    </location>
</feature>
<evidence type="ECO:0000256" key="9">
    <source>
        <dbReference type="ARBA" id="ARBA00023136"/>
    </source>
</evidence>
<dbReference type="Pfam" id="PF17689">
    <property type="entry name" value="Arabino_trans_N"/>
    <property type="match status" value="1"/>
</dbReference>
<dbReference type="EMBL" id="JACWMS010000002">
    <property type="protein sequence ID" value="MBD1320282.1"/>
    <property type="molecule type" value="Genomic_DNA"/>
</dbReference>
<evidence type="ECO:0000259" key="13">
    <source>
        <dbReference type="Pfam" id="PF04602"/>
    </source>
</evidence>
<keyword evidence="4" id="KW-1003">Cell membrane</keyword>
<feature type="transmembrane region" description="Helical" evidence="12">
    <location>
        <begin position="583"/>
        <end position="601"/>
    </location>
</feature>
<dbReference type="Gene3D" id="2.60.120.610">
    <property type="entry name" value="arabinofuranosyltransferase like domain"/>
    <property type="match status" value="1"/>
</dbReference>
<comment type="caution">
    <text evidence="16">The sequence shown here is derived from an EMBL/GenBank/DDBJ whole genome shotgun (WGS) entry which is preliminary data.</text>
</comment>
<feature type="compositionally biased region" description="Polar residues" evidence="11">
    <location>
        <begin position="825"/>
        <end position="834"/>
    </location>
</feature>
<evidence type="ECO:0000256" key="10">
    <source>
        <dbReference type="ARBA" id="ARBA00023316"/>
    </source>
</evidence>
<feature type="transmembrane region" description="Helical" evidence="12">
    <location>
        <begin position="613"/>
        <end position="630"/>
    </location>
</feature>
<evidence type="ECO:0000256" key="5">
    <source>
        <dbReference type="ARBA" id="ARBA00022676"/>
    </source>
</evidence>
<dbReference type="Pfam" id="PF04602">
    <property type="entry name" value="Arabinose_trans"/>
    <property type="match status" value="1"/>
</dbReference>
<accession>A0ABR7WEH9</accession>
<evidence type="ECO:0000256" key="4">
    <source>
        <dbReference type="ARBA" id="ARBA00022475"/>
    </source>
</evidence>
<comment type="similarity">
    <text evidence="3">Belongs to the emb family.</text>
</comment>
<feature type="compositionally biased region" description="Basic and acidic residues" evidence="11">
    <location>
        <begin position="812"/>
        <end position="824"/>
    </location>
</feature>
<keyword evidence="8 12" id="KW-1133">Transmembrane helix</keyword>
<dbReference type="InterPro" id="IPR027451">
    <property type="entry name" value="EmbABC_dom1"/>
</dbReference>
<feature type="transmembrane region" description="Helical" evidence="12">
    <location>
        <begin position="369"/>
        <end position="385"/>
    </location>
</feature>
<evidence type="ECO:0000256" key="3">
    <source>
        <dbReference type="ARBA" id="ARBA00008195"/>
    </source>
</evidence>
<keyword evidence="9 12" id="KW-0472">Membrane</keyword>
<feature type="domain" description="Arabinosyltransferase C-terminal" evidence="14">
    <location>
        <begin position="719"/>
        <end position="1120"/>
    </location>
</feature>
<evidence type="ECO:0000313" key="17">
    <source>
        <dbReference type="Proteomes" id="UP000602395"/>
    </source>
</evidence>
<evidence type="ECO:0000313" key="16">
    <source>
        <dbReference type="EMBL" id="MBD1320282.1"/>
    </source>
</evidence>
<dbReference type="InterPro" id="IPR007680">
    <property type="entry name" value="Arabino_trans_central"/>
</dbReference>
<dbReference type="Proteomes" id="UP000602395">
    <property type="component" value="Unassembled WGS sequence"/>
</dbReference>
<reference evidence="16 17" key="1">
    <citation type="submission" date="2020-09" db="EMBL/GenBank/DDBJ databases">
        <title>Novel species in genus Gordonia.</title>
        <authorList>
            <person name="Zhang G."/>
        </authorList>
    </citation>
    <scope>NUCLEOTIDE SEQUENCE [LARGE SCALE GENOMIC DNA]</scope>
    <source>
        <strain evidence="16 17">ON-33</strain>
    </source>
</reference>
<feature type="transmembrane region" description="Helical" evidence="12">
    <location>
        <begin position="422"/>
        <end position="450"/>
    </location>
</feature>
<evidence type="ECO:0000256" key="1">
    <source>
        <dbReference type="ARBA" id="ARBA00003001"/>
    </source>
</evidence>
<feature type="transmembrane region" description="Helical" evidence="12">
    <location>
        <begin position="221"/>
        <end position="241"/>
    </location>
</feature>
<dbReference type="Gene3D" id="2.60.120.940">
    <property type="entry name" value="EmbC, C-terminal domain, subdomain 2"/>
    <property type="match status" value="1"/>
</dbReference>
<keyword evidence="7 12" id="KW-0812">Transmembrane</keyword>
<name>A0ABR7WEH9_9ACTN</name>
<organism evidence="16 17">
    <name type="scientific">Gordonia hankookensis</name>
    <dbReference type="NCBI Taxonomy" id="589403"/>
    <lineage>
        <taxon>Bacteria</taxon>
        <taxon>Bacillati</taxon>
        <taxon>Actinomycetota</taxon>
        <taxon>Actinomycetes</taxon>
        <taxon>Mycobacteriales</taxon>
        <taxon>Gordoniaceae</taxon>
        <taxon>Gordonia</taxon>
    </lineage>
</organism>
<feature type="transmembrane region" description="Helical" evidence="12">
    <location>
        <begin position="261"/>
        <end position="280"/>
    </location>
</feature>
<feature type="domain" description="Arabinofuranosyltransferase central" evidence="13">
    <location>
        <begin position="215"/>
        <end position="675"/>
    </location>
</feature>
<dbReference type="InterPro" id="IPR040920">
    <property type="entry name" value="Arabino_trans_N"/>
</dbReference>
<evidence type="ECO:0000256" key="7">
    <source>
        <dbReference type="ARBA" id="ARBA00022692"/>
    </source>
</evidence>
<keyword evidence="5" id="KW-0328">Glycosyltransferase</keyword>
<evidence type="ECO:0000256" key="11">
    <source>
        <dbReference type="SAM" id="MobiDB-lite"/>
    </source>
</evidence>
<feature type="transmembrane region" description="Helical" evidence="12">
    <location>
        <begin position="25"/>
        <end position="47"/>
    </location>
</feature>
<feature type="transmembrane region" description="Helical" evidence="12">
    <location>
        <begin position="462"/>
        <end position="482"/>
    </location>
</feature>
<feature type="domain" description="Arabinosyltransferas concanavalin like" evidence="15">
    <location>
        <begin position="51"/>
        <end position="211"/>
    </location>
</feature>
<comment type="function">
    <text evidence="1">Arabinosyl transferase responsible for the polymerization of arabinose into the arabinan of arabinogalactan.</text>
</comment>
<keyword evidence="6" id="KW-0808">Transferase</keyword>
<protein>
    <submittedName>
        <fullName evidence="16">Arabinosyltransferase</fullName>
    </submittedName>
</protein>
<gene>
    <name evidence="16" type="ORF">IDF66_11870</name>
</gene>
<evidence type="ECO:0000259" key="15">
    <source>
        <dbReference type="Pfam" id="PF17689"/>
    </source>
</evidence>
<dbReference type="RefSeq" id="WP_190266985.1">
    <property type="nucleotide sequence ID" value="NZ_BAABAD010000004.1"/>
</dbReference>
<feature type="transmembrane region" description="Helical" evidence="12">
    <location>
        <begin position="703"/>
        <end position="722"/>
    </location>
</feature>